<evidence type="ECO:0000313" key="3">
    <source>
        <dbReference type="Proteomes" id="UP001396334"/>
    </source>
</evidence>
<feature type="compositionally biased region" description="Low complexity" evidence="1">
    <location>
        <begin position="93"/>
        <end position="107"/>
    </location>
</feature>
<dbReference type="Proteomes" id="UP001396334">
    <property type="component" value="Unassembled WGS sequence"/>
</dbReference>
<feature type="compositionally biased region" description="Polar residues" evidence="1">
    <location>
        <begin position="108"/>
        <end position="120"/>
    </location>
</feature>
<gene>
    <name evidence="2" type="ORF">V6N11_039409</name>
</gene>
<organism evidence="2 3">
    <name type="scientific">Hibiscus sabdariffa</name>
    <name type="common">roselle</name>
    <dbReference type="NCBI Taxonomy" id="183260"/>
    <lineage>
        <taxon>Eukaryota</taxon>
        <taxon>Viridiplantae</taxon>
        <taxon>Streptophyta</taxon>
        <taxon>Embryophyta</taxon>
        <taxon>Tracheophyta</taxon>
        <taxon>Spermatophyta</taxon>
        <taxon>Magnoliopsida</taxon>
        <taxon>eudicotyledons</taxon>
        <taxon>Gunneridae</taxon>
        <taxon>Pentapetalae</taxon>
        <taxon>rosids</taxon>
        <taxon>malvids</taxon>
        <taxon>Malvales</taxon>
        <taxon>Malvaceae</taxon>
        <taxon>Malvoideae</taxon>
        <taxon>Hibiscus</taxon>
    </lineage>
</organism>
<reference evidence="2 3" key="1">
    <citation type="journal article" date="2024" name="G3 (Bethesda)">
        <title>Genome assembly of Hibiscus sabdariffa L. provides insights into metabolisms of medicinal natural products.</title>
        <authorList>
            <person name="Kim T."/>
        </authorList>
    </citation>
    <scope>NUCLEOTIDE SEQUENCE [LARGE SCALE GENOMIC DNA]</scope>
    <source>
        <strain evidence="2">TK-2024</strain>
        <tissue evidence="2">Old leaves</tissue>
    </source>
</reference>
<protein>
    <recommendedName>
        <fullName evidence="4">CCHC-type domain-containing protein</fullName>
    </recommendedName>
</protein>
<feature type="region of interest" description="Disordered" evidence="1">
    <location>
        <begin position="29"/>
        <end position="146"/>
    </location>
</feature>
<sequence>MVKPVRCLKQWAHYQTDEPILSPIIRRHVGRPQTKRRKENDESVKATGRMSKLEVHMTCSKCDSKGHNKRSCRGQVGGNARTGRMAPRRTTRPSRSNSTSSSHPINNQHHQQGSQKTLGPTMTVRWMPSQQSIVQESQTQESMSKK</sequence>
<evidence type="ECO:0000256" key="1">
    <source>
        <dbReference type="SAM" id="MobiDB-lite"/>
    </source>
</evidence>
<dbReference type="EMBL" id="JBBPBN010000013">
    <property type="protein sequence ID" value="KAK9026574.1"/>
    <property type="molecule type" value="Genomic_DNA"/>
</dbReference>
<comment type="caution">
    <text evidence="2">The sequence shown here is derived from an EMBL/GenBank/DDBJ whole genome shotgun (WGS) entry which is preliminary data.</text>
</comment>
<evidence type="ECO:0008006" key="4">
    <source>
        <dbReference type="Google" id="ProtNLM"/>
    </source>
</evidence>
<name>A0ABR2SNM9_9ROSI</name>
<keyword evidence="3" id="KW-1185">Reference proteome</keyword>
<accession>A0ABR2SNM9</accession>
<evidence type="ECO:0000313" key="2">
    <source>
        <dbReference type="EMBL" id="KAK9026574.1"/>
    </source>
</evidence>
<feature type="compositionally biased region" description="Polar residues" evidence="1">
    <location>
        <begin position="128"/>
        <end position="146"/>
    </location>
</feature>
<proteinExistence type="predicted"/>